<feature type="domain" description="DUF6699" evidence="2">
    <location>
        <begin position="259"/>
        <end position="309"/>
    </location>
</feature>
<dbReference type="Proteomes" id="UP000772434">
    <property type="component" value="Unassembled WGS sequence"/>
</dbReference>
<dbReference type="InterPro" id="IPR046522">
    <property type="entry name" value="DUF6699"/>
</dbReference>
<comment type="caution">
    <text evidence="3">The sequence shown here is derived from an EMBL/GenBank/DDBJ whole genome shotgun (WGS) entry which is preliminary data.</text>
</comment>
<evidence type="ECO:0000313" key="3">
    <source>
        <dbReference type="EMBL" id="KAF9069736.1"/>
    </source>
</evidence>
<accession>A0A9P5U873</accession>
<evidence type="ECO:0000313" key="4">
    <source>
        <dbReference type="Proteomes" id="UP000772434"/>
    </source>
</evidence>
<evidence type="ECO:0000259" key="2">
    <source>
        <dbReference type="Pfam" id="PF20415"/>
    </source>
</evidence>
<gene>
    <name evidence="3" type="ORF">BDP27DRAFT_1402405</name>
</gene>
<feature type="compositionally biased region" description="Low complexity" evidence="1">
    <location>
        <begin position="96"/>
        <end position="110"/>
    </location>
</feature>
<dbReference type="AlphaFoldDB" id="A0A9P5U873"/>
<reference evidence="3" key="1">
    <citation type="submission" date="2020-11" db="EMBL/GenBank/DDBJ databases">
        <authorList>
            <consortium name="DOE Joint Genome Institute"/>
            <person name="Ahrendt S."/>
            <person name="Riley R."/>
            <person name="Andreopoulos W."/>
            <person name="Labutti K."/>
            <person name="Pangilinan J."/>
            <person name="Ruiz-Duenas F.J."/>
            <person name="Barrasa J.M."/>
            <person name="Sanchez-Garcia M."/>
            <person name="Camarero S."/>
            <person name="Miyauchi S."/>
            <person name="Serrano A."/>
            <person name="Linde D."/>
            <person name="Babiker R."/>
            <person name="Drula E."/>
            <person name="Ayuso-Fernandez I."/>
            <person name="Pacheco R."/>
            <person name="Padilla G."/>
            <person name="Ferreira P."/>
            <person name="Barriuso J."/>
            <person name="Kellner H."/>
            <person name="Castanera R."/>
            <person name="Alfaro M."/>
            <person name="Ramirez L."/>
            <person name="Pisabarro A.G."/>
            <person name="Kuo A."/>
            <person name="Tritt A."/>
            <person name="Lipzen A."/>
            <person name="He G."/>
            <person name="Yan M."/>
            <person name="Ng V."/>
            <person name="Cullen D."/>
            <person name="Martin F."/>
            <person name="Rosso M.-N."/>
            <person name="Henrissat B."/>
            <person name="Hibbett D."/>
            <person name="Martinez A.T."/>
            <person name="Grigoriev I.V."/>
        </authorList>
    </citation>
    <scope>NUCLEOTIDE SEQUENCE</scope>
    <source>
        <strain evidence="3">AH 40177</strain>
    </source>
</reference>
<evidence type="ECO:0000256" key="1">
    <source>
        <dbReference type="SAM" id="MobiDB-lite"/>
    </source>
</evidence>
<feature type="region of interest" description="Disordered" evidence="1">
    <location>
        <begin position="86"/>
        <end position="126"/>
    </location>
</feature>
<keyword evidence="4" id="KW-1185">Reference proteome</keyword>
<organism evidence="3 4">
    <name type="scientific">Rhodocollybia butyracea</name>
    <dbReference type="NCBI Taxonomy" id="206335"/>
    <lineage>
        <taxon>Eukaryota</taxon>
        <taxon>Fungi</taxon>
        <taxon>Dikarya</taxon>
        <taxon>Basidiomycota</taxon>
        <taxon>Agaricomycotina</taxon>
        <taxon>Agaricomycetes</taxon>
        <taxon>Agaricomycetidae</taxon>
        <taxon>Agaricales</taxon>
        <taxon>Marasmiineae</taxon>
        <taxon>Omphalotaceae</taxon>
        <taxon>Rhodocollybia</taxon>
    </lineage>
</organism>
<proteinExistence type="predicted"/>
<sequence length="318" mass="35103">MREVRNQKIHVLVNHTSLIPAIPCPLPTRVRNLKRLGSATHILQGKIGVDTDSRYGRPPDERRYRVKDTDREDLSNSVPSLICNSRPTRPSRLTCPSTASATAAAPAPTTHARTGRSHYKVSHTDSESSLISQTARALDAIQGQGRVPSVSLVLSVMPSGEVDMRERLVPPAPEAFSGDQGRIKDWLRLSRSIIIQLHSLPVQLLPLLQPPQLRSSLLLLLPFHPVQNPSPGSSTPAALSHLKLCQRYVACAYNARVEKQLLRAQRARAQAPLRAGKRVDGEEESGVVQGIRRFDWLMGRTRWVGILVEDGEGSIRVI</sequence>
<protein>
    <recommendedName>
        <fullName evidence="2">DUF6699 domain-containing protein</fullName>
    </recommendedName>
</protein>
<dbReference type="Pfam" id="PF20415">
    <property type="entry name" value="DUF6699"/>
    <property type="match status" value="1"/>
</dbReference>
<name>A0A9P5U873_9AGAR</name>
<dbReference type="EMBL" id="JADNRY010000047">
    <property type="protein sequence ID" value="KAF9069736.1"/>
    <property type="molecule type" value="Genomic_DNA"/>
</dbReference>